<keyword evidence="1" id="KW-0472">Membrane</keyword>
<protein>
    <recommendedName>
        <fullName evidence="4">ABC transporter permease</fullName>
    </recommendedName>
</protein>
<organism evidence="2 3">
    <name type="scientific">Archangium violaceum Cb vi76</name>
    <dbReference type="NCBI Taxonomy" id="1406225"/>
    <lineage>
        <taxon>Bacteria</taxon>
        <taxon>Pseudomonadati</taxon>
        <taxon>Myxococcota</taxon>
        <taxon>Myxococcia</taxon>
        <taxon>Myxococcales</taxon>
        <taxon>Cystobacterineae</taxon>
        <taxon>Archangiaceae</taxon>
        <taxon>Archangium</taxon>
    </lineage>
</organism>
<comment type="caution">
    <text evidence="2">The sequence shown here is derived from an EMBL/GenBank/DDBJ whole genome shotgun (WGS) entry which is preliminary data.</text>
</comment>
<dbReference type="PANTHER" id="PTHR36832:SF2">
    <property type="entry name" value="INTEGRAL MEMBRANE PROTEIN"/>
    <property type="match status" value="1"/>
</dbReference>
<dbReference type="PANTHER" id="PTHR36832">
    <property type="entry name" value="SLR1174 PROTEIN-RELATED"/>
    <property type="match status" value="1"/>
</dbReference>
<dbReference type="EMBL" id="JPMI01000080">
    <property type="protein sequence ID" value="KFA92724.1"/>
    <property type="molecule type" value="Genomic_DNA"/>
</dbReference>
<dbReference type="RefSeq" id="WP_043394471.1">
    <property type="nucleotide sequence ID" value="NZ_JPMI01000080.1"/>
</dbReference>
<evidence type="ECO:0000256" key="1">
    <source>
        <dbReference type="SAM" id="Phobius"/>
    </source>
</evidence>
<evidence type="ECO:0008006" key="4">
    <source>
        <dbReference type="Google" id="ProtNLM"/>
    </source>
</evidence>
<dbReference type="Pfam" id="PF06182">
    <property type="entry name" value="ABC2_membrane_6"/>
    <property type="match status" value="1"/>
</dbReference>
<gene>
    <name evidence="2" type="ORF">Q664_14100</name>
</gene>
<evidence type="ECO:0000313" key="3">
    <source>
        <dbReference type="Proteomes" id="UP000028547"/>
    </source>
</evidence>
<reference evidence="2 3" key="1">
    <citation type="submission" date="2014-07" db="EMBL/GenBank/DDBJ databases">
        <title>Draft Genome Sequence of Gephyronic Acid Producer, Cystobacter violaceus Strain Cb vi76.</title>
        <authorList>
            <person name="Stevens D.C."/>
            <person name="Young J."/>
            <person name="Carmichael R."/>
            <person name="Tan J."/>
            <person name="Taylor R.E."/>
        </authorList>
    </citation>
    <scope>NUCLEOTIDE SEQUENCE [LARGE SCALE GENOMIC DNA]</scope>
    <source>
        <strain evidence="2 3">Cb vi76</strain>
    </source>
</reference>
<keyword evidence="1" id="KW-0812">Transmembrane</keyword>
<dbReference type="Proteomes" id="UP000028547">
    <property type="component" value="Unassembled WGS sequence"/>
</dbReference>
<dbReference type="InterPro" id="IPR010390">
    <property type="entry name" value="ABC-2_transporter-like"/>
</dbReference>
<feature type="transmembrane region" description="Helical" evidence="1">
    <location>
        <begin position="157"/>
        <end position="180"/>
    </location>
</feature>
<name>A0A084SW89_9BACT</name>
<evidence type="ECO:0000313" key="2">
    <source>
        <dbReference type="EMBL" id="KFA92724.1"/>
    </source>
</evidence>
<feature type="transmembrane region" description="Helical" evidence="1">
    <location>
        <begin position="214"/>
        <end position="236"/>
    </location>
</feature>
<feature type="transmembrane region" description="Helical" evidence="1">
    <location>
        <begin position="187"/>
        <end position="208"/>
    </location>
</feature>
<keyword evidence="1" id="KW-1133">Transmembrane helix</keyword>
<feature type="transmembrane region" description="Helical" evidence="1">
    <location>
        <begin position="119"/>
        <end position="145"/>
    </location>
</feature>
<feature type="transmembrane region" description="Helical" evidence="1">
    <location>
        <begin position="248"/>
        <end position="266"/>
    </location>
</feature>
<proteinExistence type="predicted"/>
<sequence>MSGAASLEGLRMAPRPRYLALALTGAQRMIAYPRTVLLNLLANLVWLAVSYQLWAAVFSSTAQVGSFDWARMRTYVLLVQALALFLNATDAVYRMVILVRMGDIATELLRPYDILRGQLAISTGAALVSGGLGAVVIAAVGFVWLDALPPISPGAAVWFAVSVLLGFLIRFLVGFITALITFWTMNWLGVSWAQTALVSILSGALIPLELYPEWLRSLALVFPFHGILHTPLAIYLGDLQADALSRALAVQAFWVVALWGLARLMWRPGVRALEIQGG</sequence>
<feature type="transmembrane region" description="Helical" evidence="1">
    <location>
        <begin position="75"/>
        <end position="99"/>
    </location>
</feature>
<dbReference type="AlphaFoldDB" id="A0A084SW89"/>
<feature type="transmembrane region" description="Helical" evidence="1">
    <location>
        <begin position="36"/>
        <end position="55"/>
    </location>
</feature>
<accession>A0A084SW89</accession>